<sequence>MTVVTHRLTMDVAGLHRVPTIGDLMVSSNAYNQLPDDGEQPAVSEDNLDALAAIFCRHNMWDRFGLHLVHGHFQIAADKVMLGSAIGDGLGYWTKPTSIRDVNLDLYREGQATSWSAKDATFLQELIEYLRTHNLSKLLGLQILAPGEPGKAMVEFVLGGNCGTVMLDHEKANFQGAYRNTGWRVERSGDKPVFIELEKHAKTIRGTHQVFTDPDDKNIPDEAALRSVLKAEELVKCE</sequence>
<protein>
    <submittedName>
        <fullName evidence="1">Uncharacterized protein</fullName>
    </submittedName>
</protein>
<comment type="caution">
    <text evidence="1">The sequence shown here is derived from an EMBL/GenBank/DDBJ whole genome shotgun (WGS) entry which is preliminary data.</text>
</comment>
<dbReference type="Proteomes" id="UP000287144">
    <property type="component" value="Unassembled WGS sequence"/>
</dbReference>
<gene>
    <name evidence="1" type="ORF">CEP52_016813</name>
</gene>
<reference evidence="1 2" key="1">
    <citation type="submission" date="2017-06" db="EMBL/GenBank/DDBJ databases">
        <title>Comparative genomic analysis of Ambrosia Fusariam Clade fungi.</title>
        <authorList>
            <person name="Stajich J.E."/>
            <person name="Carrillo J."/>
            <person name="Kijimoto T."/>
            <person name="Eskalen A."/>
            <person name="O'Donnell K."/>
            <person name="Kasson M."/>
        </authorList>
    </citation>
    <scope>NUCLEOTIDE SEQUENCE [LARGE SCALE GENOMIC DNA]</scope>
    <source>
        <strain evidence="1 2">NRRL62579</strain>
    </source>
</reference>
<evidence type="ECO:0000313" key="1">
    <source>
        <dbReference type="EMBL" id="RSL83062.1"/>
    </source>
</evidence>
<dbReference type="AlphaFoldDB" id="A0A428RZT7"/>
<keyword evidence="2" id="KW-1185">Reference proteome</keyword>
<name>A0A428RZT7_9HYPO</name>
<dbReference type="EMBL" id="NKCK01000392">
    <property type="protein sequence ID" value="RSL83062.1"/>
    <property type="molecule type" value="Genomic_DNA"/>
</dbReference>
<accession>A0A428RZT7</accession>
<organism evidence="1 2">
    <name type="scientific">Fusarium oligoseptatum</name>
    <dbReference type="NCBI Taxonomy" id="2604345"/>
    <lineage>
        <taxon>Eukaryota</taxon>
        <taxon>Fungi</taxon>
        <taxon>Dikarya</taxon>
        <taxon>Ascomycota</taxon>
        <taxon>Pezizomycotina</taxon>
        <taxon>Sordariomycetes</taxon>
        <taxon>Hypocreomycetidae</taxon>
        <taxon>Hypocreales</taxon>
        <taxon>Nectriaceae</taxon>
        <taxon>Fusarium</taxon>
        <taxon>Fusarium solani species complex</taxon>
    </lineage>
</organism>
<evidence type="ECO:0000313" key="2">
    <source>
        <dbReference type="Proteomes" id="UP000287144"/>
    </source>
</evidence>
<proteinExistence type="predicted"/>